<name>A0A8X6JWT1_9ARAC</name>
<accession>A0A8X6JWT1</accession>
<protein>
    <submittedName>
        <fullName evidence="2">Uncharacterized protein</fullName>
    </submittedName>
</protein>
<evidence type="ECO:0000313" key="3">
    <source>
        <dbReference type="Proteomes" id="UP000886998"/>
    </source>
</evidence>
<sequence length="72" mass="7988">MRSGPSGSTVRDVKKWQPFHSRSGCTGPQIRSGVEGLPLDKGELVVVRKRREATVVLLTDEMTVRPTVRDVQ</sequence>
<dbReference type="Proteomes" id="UP000886998">
    <property type="component" value="Unassembled WGS sequence"/>
</dbReference>
<proteinExistence type="predicted"/>
<gene>
    <name evidence="2" type="ORF">TNIN_430321</name>
</gene>
<evidence type="ECO:0000256" key="1">
    <source>
        <dbReference type="SAM" id="MobiDB-lite"/>
    </source>
</evidence>
<evidence type="ECO:0000313" key="2">
    <source>
        <dbReference type="EMBL" id="GFS64352.1"/>
    </source>
</evidence>
<organism evidence="2 3">
    <name type="scientific">Trichonephila inaurata madagascariensis</name>
    <dbReference type="NCBI Taxonomy" id="2747483"/>
    <lineage>
        <taxon>Eukaryota</taxon>
        <taxon>Metazoa</taxon>
        <taxon>Ecdysozoa</taxon>
        <taxon>Arthropoda</taxon>
        <taxon>Chelicerata</taxon>
        <taxon>Arachnida</taxon>
        <taxon>Araneae</taxon>
        <taxon>Araneomorphae</taxon>
        <taxon>Entelegynae</taxon>
        <taxon>Araneoidea</taxon>
        <taxon>Nephilidae</taxon>
        <taxon>Trichonephila</taxon>
        <taxon>Trichonephila inaurata</taxon>
    </lineage>
</organism>
<feature type="region of interest" description="Disordered" evidence="1">
    <location>
        <begin position="1"/>
        <end position="34"/>
    </location>
</feature>
<dbReference type="AlphaFoldDB" id="A0A8X6JWT1"/>
<comment type="caution">
    <text evidence="2">The sequence shown here is derived from an EMBL/GenBank/DDBJ whole genome shotgun (WGS) entry which is preliminary data.</text>
</comment>
<keyword evidence="3" id="KW-1185">Reference proteome</keyword>
<dbReference type="EMBL" id="BMAV01028027">
    <property type="protein sequence ID" value="GFS64352.1"/>
    <property type="molecule type" value="Genomic_DNA"/>
</dbReference>
<reference evidence="2" key="1">
    <citation type="submission" date="2020-08" db="EMBL/GenBank/DDBJ databases">
        <title>Multicomponent nature underlies the extraordinary mechanical properties of spider dragline silk.</title>
        <authorList>
            <person name="Kono N."/>
            <person name="Nakamura H."/>
            <person name="Mori M."/>
            <person name="Yoshida Y."/>
            <person name="Ohtoshi R."/>
            <person name="Malay A.D."/>
            <person name="Moran D.A.P."/>
            <person name="Tomita M."/>
            <person name="Numata K."/>
            <person name="Arakawa K."/>
        </authorList>
    </citation>
    <scope>NUCLEOTIDE SEQUENCE</scope>
</reference>